<dbReference type="InterPro" id="IPR050131">
    <property type="entry name" value="Peptidase_S8_subtilisin-like"/>
</dbReference>
<protein>
    <submittedName>
        <fullName evidence="10">Peptidase S8</fullName>
    </submittedName>
</protein>
<dbReference type="GO" id="GO:0004252">
    <property type="term" value="F:serine-type endopeptidase activity"/>
    <property type="evidence" value="ECO:0007669"/>
    <property type="project" value="UniProtKB-UniRule"/>
</dbReference>
<evidence type="ECO:0000256" key="5">
    <source>
        <dbReference type="PIRSR" id="PIRSR615500-1"/>
    </source>
</evidence>
<dbReference type="Pfam" id="PF00082">
    <property type="entry name" value="Peptidase_S8"/>
    <property type="match status" value="1"/>
</dbReference>
<dbReference type="PANTHER" id="PTHR43806">
    <property type="entry name" value="PEPTIDASE S8"/>
    <property type="match status" value="1"/>
</dbReference>
<dbReference type="InterPro" id="IPR015500">
    <property type="entry name" value="Peptidase_S8_subtilisin-rel"/>
</dbReference>
<evidence type="ECO:0000259" key="9">
    <source>
        <dbReference type="Pfam" id="PF00082"/>
    </source>
</evidence>
<evidence type="ECO:0000256" key="8">
    <source>
        <dbReference type="SAM" id="SignalP"/>
    </source>
</evidence>
<dbReference type="EMBL" id="RBDY01000015">
    <property type="protein sequence ID" value="RKN19575.1"/>
    <property type="molecule type" value="Genomic_DNA"/>
</dbReference>
<evidence type="ECO:0000313" key="12">
    <source>
        <dbReference type="Proteomes" id="UP000268652"/>
    </source>
</evidence>
<feature type="domain" description="Peptidase S8/S53" evidence="9">
    <location>
        <begin position="234"/>
        <end position="495"/>
    </location>
</feature>
<feature type="active site" description="Charge relay system" evidence="5 6">
    <location>
        <position position="275"/>
    </location>
</feature>
<keyword evidence="3 6" id="KW-0378">Hydrolase</keyword>
<keyword evidence="8" id="KW-0732">Signal</keyword>
<feature type="active site" description="Charge relay system" evidence="5 6">
    <location>
        <position position="453"/>
    </location>
</feature>
<evidence type="ECO:0000256" key="1">
    <source>
        <dbReference type="ARBA" id="ARBA00011073"/>
    </source>
</evidence>
<dbReference type="PIRSF" id="PIRSF037852">
    <property type="entry name" value="Subtilisin_rel_SAV5721"/>
    <property type="match status" value="1"/>
</dbReference>
<dbReference type="SUPFAM" id="SSF52743">
    <property type="entry name" value="Subtilisin-like"/>
    <property type="match status" value="1"/>
</dbReference>
<evidence type="ECO:0000256" key="4">
    <source>
        <dbReference type="ARBA" id="ARBA00022825"/>
    </source>
</evidence>
<gene>
    <name evidence="11" type="ORF">D7318_19705</name>
    <name evidence="10" type="ORF">D7319_18820</name>
</gene>
<dbReference type="InterPro" id="IPR023828">
    <property type="entry name" value="Peptidase_S8_Ser-AS"/>
</dbReference>
<evidence type="ECO:0000256" key="3">
    <source>
        <dbReference type="ARBA" id="ARBA00022801"/>
    </source>
</evidence>
<dbReference type="Proteomes" id="UP000268652">
    <property type="component" value="Unassembled WGS sequence"/>
</dbReference>
<keyword evidence="2 6" id="KW-0645">Protease</keyword>
<dbReference type="InterPro" id="IPR017296">
    <property type="entry name" value="Peptidase_S8A_SAM-P45"/>
</dbReference>
<evidence type="ECO:0000313" key="11">
    <source>
        <dbReference type="EMBL" id="RKN19575.1"/>
    </source>
</evidence>
<name>A0A3A9WI73_9ACTN</name>
<dbReference type="InterPro" id="IPR036852">
    <property type="entry name" value="Peptidase_S8/S53_dom_sf"/>
</dbReference>
<dbReference type="PANTHER" id="PTHR43806:SF65">
    <property type="entry name" value="SERINE PROTEASE APRX"/>
    <property type="match status" value="1"/>
</dbReference>
<feature type="chain" id="PRO_5017211544" evidence="8">
    <location>
        <begin position="27"/>
        <end position="1259"/>
    </location>
</feature>
<dbReference type="Gene3D" id="3.50.30.30">
    <property type="match status" value="1"/>
</dbReference>
<dbReference type="Proteomes" id="UP000275024">
    <property type="component" value="Unassembled WGS sequence"/>
</dbReference>
<keyword evidence="12" id="KW-1185">Reference proteome</keyword>
<dbReference type="PROSITE" id="PS00138">
    <property type="entry name" value="SUBTILASE_SER"/>
    <property type="match status" value="1"/>
</dbReference>
<reference evidence="12 13" key="1">
    <citation type="submission" date="2018-09" db="EMBL/GenBank/DDBJ databases">
        <title>Streptomyces sp. nov. DS1-2, an endophytic actinomycete isolated from roots of Dendrobium scabrilingue.</title>
        <authorList>
            <person name="Kuncharoen N."/>
            <person name="Kudo T."/>
            <person name="Ohkuma M."/>
            <person name="Yuki M."/>
            <person name="Tanasupawat S."/>
        </authorList>
    </citation>
    <scope>NUCLEOTIDE SEQUENCE [LARGE SCALE GENOMIC DNA]</scope>
    <source>
        <strain evidence="10 13">AZ1-7</strain>
        <strain evidence="11 12">DS1-2</strain>
    </source>
</reference>
<proteinExistence type="inferred from homology"/>
<organism evidence="10 13">
    <name type="scientific">Streptomyces radicis</name>
    <dbReference type="NCBI Taxonomy" id="1750517"/>
    <lineage>
        <taxon>Bacteria</taxon>
        <taxon>Bacillati</taxon>
        <taxon>Actinomycetota</taxon>
        <taxon>Actinomycetes</taxon>
        <taxon>Kitasatosporales</taxon>
        <taxon>Streptomycetaceae</taxon>
        <taxon>Streptomyces</taxon>
    </lineage>
</organism>
<keyword evidence="4 6" id="KW-0720">Serine protease</keyword>
<evidence type="ECO:0000313" key="13">
    <source>
        <dbReference type="Proteomes" id="UP000275024"/>
    </source>
</evidence>
<dbReference type="PROSITE" id="PS51892">
    <property type="entry name" value="SUBTILASE"/>
    <property type="match status" value="1"/>
</dbReference>
<evidence type="ECO:0000256" key="2">
    <source>
        <dbReference type="ARBA" id="ARBA00022670"/>
    </source>
</evidence>
<dbReference type="Gene3D" id="3.40.50.200">
    <property type="entry name" value="Peptidase S8/S53 domain"/>
    <property type="match status" value="1"/>
</dbReference>
<feature type="region of interest" description="Disordered" evidence="7">
    <location>
        <begin position="519"/>
        <end position="538"/>
    </location>
</feature>
<feature type="active site" description="Charge relay system" evidence="5 6">
    <location>
        <position position="243"/>
    </location>
</feature>
<feature type="signal peptide" evidence="8">
    <location>
        <begin position="1"/>
        <end position="26"/>
    </location>
</feature>
<dbReference type="AlphaFoldDB" id="A0A3A9WI73"/>
<sequence length="1259" mass="130966">MRWSRRRPTTLITTTLLIAAGMTAPAAAVAPAAPEAPGAPASAGSAGGASATVRLVTGDTVLVSETGDGRQVAQARPGPGREDIAFQVRESDGALTVMPSDAWPLVATGALDPRLFDVSGLIAQGYDAAHSDALPLILARPAGVSARAVDALAELHDDGAPSRDLASVDATSVWIAADELDDFWAELVPSGDRVDAAVAAATPRVWLDGRVSASLDRSTGQINAPAAWSAGLDGSGVTVAVLDTGADAEHPDLEGRISRSANFSSSDGTHDAFGHGTHVAATVAGGGAGSDGARRGVAPEADLIVGKVLGDDGYGSDSSVIAGMEWAVDEGADVVNLSLGDDAGTDGLDPVALSLNELTASSGTLFVVAAGNNGQAGDGSVGSPGSADAALTVGAVDREDALADFSSRGPRPRDGAVKPDVTAPGVGIVAARASGTSMGEPVDALYTGANGTSMATPHVAGAAALLAQANPDWSAERLKDALISTSETIADTRVTEQGGGRIDVGAAVNARVTATGTASLGTFAPDEGEGDGGGAADAEPVTLRWTNDSDEPVTLALDIALATSGGRELPAEAAALDTDTITVAGGATEEVTVRPDPAGVAYGGYYGYVTATGEDGEVVAHTTVSLVVTAPVHRVTPRVIGVDGEPLPWDLPLIWGPEGFATYDTSTSPPTALVPEGVHVFATFAENLDAENLPEYRMAYLPEVNVTEDTEVTLDLSETTPVEVRTPEPAEQRTWLTFGTYREIEGRSWSNSVQYPIGQARLWISPSEQVTRGEFEFTARWQLTAPLVTAEVQGARDLDVDPYYLGQSPLFDARERLAVVDAGPVDEPRFRGARGKLAVLDGDQGSYAELAQAAADAGAAGVVLVAAEGATAWTTWRPAGERFAVPVLRISADEAAALLERAERRTTALTLTTTEESPYLYDLMQVVSGGVPDRVVHTVTERNTARVRATYNDPGAGSGWGTSHHVAWRPYQRVVFVDPPRQMPLGTTRTEYVSSGDTVWQKFAHDAVPWLTDFPIIDFATREAPRTYGSDDSRSERWFGAVTRPSIPRGTATPSVRDGDTLRLAIPGLTDSTAGHWAPGLGSLTLTRDGTEVGAGSGGFADLAVPAGPGDYRLDLATERDPAEWGFGTETHTSWSFRSDTTDEPTPLPLLQVDYAVDADAHNAVRDGRRHTLGLTVRHQEGLAAPRGVRVRVEVSYDEGATFAAATRVRATGGNTFDATIERPSRIRDDAHVTLRVTATDAAGNAVEQVVERAYLHRG</sequence>
<comment type="caution">
    <text evidence="10">The sequence shown here is derived from an EMBL/GenBank/DDBJ whole genome shotgun (WGS) entry which is preliminary data.</text>
</comment>
<comment type="similarity">
    <text evidence="1 6">Belongs to the peptidase S8 family.</text>
</comment>
<dbReference type="Gene3D" id="3.40.630.10">
    <property type="entry name" value="Zn peptidases"/>
    <property type="match status" value="1"/>
</dbReference>
<evidence type="ECO:0000256" key="6">
    <source>
        <dbReference type="PROSITE-ProRule" id="PRU01240"/>
    </source>
</evidence>
<accession>A0A3A9WI73</accession>
<evidence type="ECO:0000256" key="7">
    <source>
        <dbReference type="SAM" id="MobiDB-lite"/>
    </source>
</evidence>
<dbReference type="RefSeq" id="WP_120698445.1">
    <property type="nucleotide sequence ID" value="NZ_RBDX01000015.1"/>
</dbReference>
<evidence type="ECO:0000313" key="10">
    <source>
        <dbReference type="EMBL" id="RKN07406.1"/>
    </source>
</evidence>
<dbReference type="EMBL" id="RBDX01000015">
    <property type="protein sequence ID" value="RKN07406.1"/>
    <property type="molecule type" value="Genomic_DNA"/>
</dbReference>
<dbReference type="InterPro" id="IPR000209">
    <property type="entry name" value="Peptidase_S8/S53_dom"/>
</dbReference>
<dbReference type="PRINTS" id="PR00723">
    <property type="entry name" value="SUBTILISIN"/>
</dbReference>
<dbReference type="OrthoDB" id="9798386at2"/>
<dbReference type="GO" id="GO:0006508">
    <property type="term" value="P:proteolysis"/>
    <property type="evidence" value="ECO:0007669"/>
    <property type="project" value="UniProtKB-KW"/>
</dbReference>